<sequence>MALGLGKPCSPELLNSRKGSVDWDLGITGPMHMSRCEQWQDKWAAHITVILGVHNLPGLLAKQVDQLPDSNSHTQASPTSTFPI</sequence>
<gene>
    <name evidence="1" type="ORF">PADG_11105</name>
</gene>
<accession>A0A0A0HVQ7</accession>
<evidence type="ECO:0000313" key="2">
    <source>
        <dbReference type="Proteomes" id="UP000001628"/>
    </source>
</evidence>
<dbReference type="EMBL" id="KN275957">
    <property type="protein sequence ID" value="KGM92652.1"/>
    <property type="molecule type" value="Genomic_DNA"/>
</dbReference>
<dbReference type="RefSeq" id="XP_010756705.1">
    <property type="nucleotide sequence ID" value="XM_010758403.1"/>
</dbReference>
<evidence type="ECO:0000313" key="1">
    <source>
        <dbReference type="EMBL" id="KGM92652.1"/>
    </source>
</evidence>
<name>A0A0A0HVQ7_PARBD</name>
<dbReference type="InParanoid" id="A0A0A0HVQ7"/>
<dbReference type="OrthoDB" id="10432454at2759"/>
<dbReference type="AlphaFoldDB" id="A0A0A0HVQ7"/>
<keyword evidence="2" id="KW-1185">Reference proteome</keyword>
<protein>
    <submittedName>
        <fullName evidence="1">Uncharacterized protein</fullName>
    </submittedName>
</protein>
<dbReference type="KEGG" id="pbn:PADG_11105"/>
<dbReference type="HOGENOM" id="CLU_2528087_0_0_1"/>
<proteinExistence type="predicted"/>
<reference evidence="1 2" key="1">
    <citation type="journal article" date="2011" name="PLoS Genet.">
        <title>Comparative genomic analysis of human fungal pathogens causing paracoccidioidomycosis.</title>
        <authorList>
            <person name="Desjardins C.A."/>
            <person name="Champion M.D."/>
            <person name="Holder J.W."/>
            <person name="Muszewska A."/>
            <person name="Goldberg J."/>
            <person name="Bailao A.M."/>
            <person name="Brigido M.M."/>
            <person name="Ferreira M.E."/>
            <person name="Garcia A.M."/>
            <person name="Grynberg M."/>
            <person name="Gujja S."/>
            <person name="Heiman D.I."/>
            <person name="Henn M.R."/>
            <person name="Kodira C.D."/>
            <person name="Leon-Narvaez H."/>
            <person name="Longo L.V."/>
            <person name="Ma L.J."/>
            <person name="Malavazi I."/>
            <person name="Matsuo A.L."/>
            <person name="Morais F.V."/>
            <person name="Pereira M."/>
            <person name="Rodriguez-Brito S."/>
            <person name="Sakthikumar S."/>
            <person name="Salem-Izacc S.M."/>
            <person name="Sykes S.M."/>
            <person name="Teixeira M.M."/>
            <person name="Vallejo M.C."/>
            <person name="Walter M.E."/>
            <person name="Yandava C."/>
            <person name="Young S."/>
            <person name="Zeng Q."/>
            <person name="Zucker J."/>
            <person name="Felipe M.S."/>
            <person name="Goldman G.H."/>
            <person name="Haas B.J."/>
            <person name="McEwen J.G."/>
            <person name="Nino-Vega G."/>
            <person name="Puccia R."/>
            <person name="San-Blas G."/>
            <person name="Soares C.M."/>
            <person name="Birren B.W."/>
            <person name="Cuomo C.A."/>
        </authorList>
    </citation>
    <scope>NUCLEOTIDE SEQUENCE [LARGE SCALE GENOMIC DNA]</scope>
    <source>
        <strain evidence="1 2">Pb18</strain>
    </source>
</reference>
<dbReference type="VEuPathDB" id="FungiDB:PADG_11105"/>
<dbReference type="Proteomes" id="UP000001628">
    <property type="component" value="Unassembled WGS sequence"/>
</dbReference>
<dbReference type="GeneID" id="22587002"/>
<organism evidence="1 2">
    <name type="scientific">Paracoccidioides brasiliensis (strain Pb18)</name>
    <dbReference type="NCBI Taxonomy" id="502780"/>
    <lineage>
        <taxon>Eukaryota</taxon>
        <taxon>Fungi</taxon>
        <taxon>Dikarya</taxon>
        <taxon>Ascomycota</taxon>
        <taxon>Pezizomycotina</taxon>
        <taxon>Eurotiomycetes</taxon>
        <taxon>Eurotiomycetidae</taxon>
        <taxon>Onygenales</taxon>
        <taxon>Ajellomycetaceae</taxon>
        <taxon>Paracoccidioides</taxon>
    </lineage>
</organism>